<dbReference type="RefSeq" id="WP_112224291.1">
    <property type="nucleotide sequence ID" value="NZ_CP047673.1"/>
</dbReference>
<organism evidence="7 8">
    <name type="scientific">Planococcus halotolerans</name>
    <dbReference type="NCBI Taxonomy" id="2233542"/>
    <lineage>
        <taxon>Bacteria</taxon>
        <taxon>Bacillati</taxon>
        <taxon>Bacillota</taxon>
        <taxon>Bacilli</taxon>
        <taxon>Bacillales</taxon>
        <taxon>Caryophanaceae</taxon>
        <taxon>Planococcus</taxon>
    </lineage>
</organism>
<feature type="transmembrane region" description="Helical" evidence="6">
    <location>
        <begin position="59"/>
        <end position="78"/>
    </location>
</feature>
<evidence type="ECO:0000256" key="5">
    <source>
        <dbReference type="ARBA" id="ARBA00023136"/>
    </source>
</evidence>
<feature type="transmembrane region" description="Helical" evidence="6">
    <location>
        <begin position="90"/>
        <end position="113"/>
    </location>
</feature>
<evidence type="ECO:0000313" key="7">
    <source>
        <dbReference type="EMBL" id="RAZ75480.1"/>
    </source>
</evidence>
<reference evidence="7 8" key="1">
    <citation type="submission" date="2018-06" db="EMBL/GenBank/DDBJ databases">
        <title>The draft genome sequences of strains SCU63 and S1.</title>
        <authorList>
            <person name="Gan L."/>
        </authorList>
    </citation>
    <scope>NUCLEOTIDE SEQUENCE [LARGE SCALE GENOMIC DNA]</scope>
    <source>
        <strain evidence="7 8">SCU63</strain>
    </source>
</reference>
<proteinExistence type="predicted"/>
<evidence type="ECO:0000256" key="1">
    <source>
        <dbReference type="ARBA" id="ARBA00004651"/>
    </source>
</evidence>
<keyword evidence="3 6" id="KW-0812">Transmembrane</keyword>
<dbReference type="AlphaFoldDB" id="A0A365KQP8"/>
<evidence type="ECO:0000256" key="6">
    <source>
        <dbReference type="SAM" id="Phobius"/>
    </source>
</evidence>
<evidence type="ECO:0008006" key="9">
    <source>
        <dbReference type="Google" id="ProtNLM"/>
    </source>
</evidence>
<feature type="transmembrane region" description="Helical" evidence="6">
    <location>
        <begin position="5"/>
        <end position="23"/>
    </location>
</feature>
<evidence type="ECO:0000256" key="3">
    <source>
        <dbReference type="ARBA" id="ARBA00022692"/>
    </source>
</evidence>
<protein>
    <recommendedName>
        <fullName evidence="9">CidA/LrgA family holin-like protein</fullName>
    </recommendedName>
</protein>
<dbReference type="Proteomes" id="UP000251002">
    <property type="component" value="Unassembled WGS sequence"/>
</dbReference>
<comment type="caution">
    <text evidence="7">The sequence shown here is derived from an EMBL/GenBank/DDBJ whole genome shotgun (WGS) entry which is preliminary data.</text>
</comment>
<keyword evidence="8" id="KW-1185">Reference proteome</keyword>
<evidence type="ECO:0000256" key="2">
    <source>
        <dbReference type="ARBA" id="ARBA00022475"/>
    </source>
</evidence>
<dbReference type="InterPro" id="IPR005538">
    <property type="entry name" value="LrgA/CidA"/>
</dbReference>
<name>A0A365KQP8_9BACL</name>
<keyword evidence="2" id="KW-1003">Cell membrane</keyword>
<feature type="transmembrane region" description="Helical" evidence="6">
    <location>
        <begin position="29"/>
        <end position="47"/>
    </location>
</feature>
<dbReference type="PANTHER" id="PTHR33931">
    <property type="entry name" value="HOLIN-LIKE PROTEIN CIDA-RELATED"/>
    <property type="match status" value="1"/>
</dbReference>
<evidence type="ECO:0000256" key="4">
    <source>
        <dbReference type="ARBA" id="ARBA00022989"/>
    </source>
</evidence>
<evidence type="ECO:0000313" key="8">
    <source>
        <dbReference type="Proteomes" id="UP000251002"/>
    </source>
</evidence>
<dbReference type="EMBL" id="QLZR01000006">
    <property type="protein sequence ID" value="RAZ75480.1"/>
    <property type="molecule type" value="Genomic_DNA"/>
</dbReference>
<sequence>MKFLVFLLQFIFIYGFFFLGQLLRELFSIPLPGSIIGFMLMFAALSLKLFPLRFVESTATLLLSFLPLYFIPATVGVIEYIDVFAGKGFFLIAVVIISTLLTMAASGLTSQYLGQRIEARKEQE</sequence>
<dbReference type="Pfam" id="PF03788">
    <property type="entry name" value="LrgA"/>
    <property type="match status" value="1"/>
</dbReference>
<gene>
    <name evidence="7" type="ORF">DP120_14000</name>
</gene>
<keyword evidence="4 6" id="KW-1133">Transmembrane helix</keyword>
<dbReference type="GO" id="GO:0005886">
    <property type="term" value="C:plasma membrane"/>
    <property type="evidence" value="ECO:0007669"/>
    <property type="project" value="UniProtKB-SubCell"/>
</dbReference>
<accession>A0A365KQP8</accession>
<comment type="subcellular location">
    <subcellularLocation>
        <location evidence="1">Cell membrane</location>
        <topology evidence="1">Multi-pass membrane protein</topology>
    </subcellularLocation>
</comment>
<keyword evidence="5 6" id="KW-0472">Membrane</keyword>
<dbReference type="PANTHER" id="PTHR33931:SF2">
    <property type="entry name" value="HOLIN-LIKE PROTEIN CIDA"/>
    <property type="match status" value="1"/>
</dbReference>